<evidence type="ECO:0000256" key="1">
    <source>
        <dbReference type="SAM" id="MobiDB-lite"/>
    </source>
</evidence>
<organism evidence="2 3">
    <name type="scientific">Flavobacterium alkalisoli</name>
    <dbReference type="NCBI Taxonomy" id="2602769"/>
    <lineage>
        <taxon>Bacteria</taxon>
        <taxon>Pseudomonadati</taxon>
        <taxon>Bacteroidota</taxon>
        <taxon>Flavobacteriia</taxon>
        <taxon>Flavobacteriales</taxon>
        <taxon>Flavobacteriaceae</taxon>
        <taxon>Flavobacterium</taxon>
    </lineage>
</organism>
<accession>A0A5B9G180</accession>
<dbReference type="EMBL" id="CP042831">
    <property type="protein sequence ID" value="QEE50777.1"/>
    <property type="molecule type" value="Genomic_DNA"/>
</dbReference>
<dbReference type="Proteomes" id="UP000321222">
    <property type="component" value="Chromosome"/>
</dbReference>
<protein>
    <submittedName>
        <fullName evidence="2">Uncharacterized protein</fullName>
    </submittedName>
</protein>
<evidence type="ECO:0000313" key="2">
    <source>
        <dbReference type="EMBL" id="QEE50777.1"/>
    </source>
</evidence>
<dbReference type="AlphaFoldDB" id="A0A5B9G180"/>
<reference evidence="2 3" key="1">
    <citation type="submission" date="2019-08" db="EMBL/GenBank/DDBJ databases">
        <title>Flavobacterium alkalisoli sp. nov., isolated from rhizosphere soil of Suaeda salsa.</title>
        <authorList>
            <person name="Sun J.-Q."/>
            <person name="Xu L."/>
        </authorList>
    </citation>
    <scope>NUCLEOTIDE SEQUENCE [LARGE SCALE GENOMIC DNA]</scope>
    <source>
        <strain evidence="2 3">XS-5</strain>
    </source>
</reference>
<keyword evidence="3" id="KW-1185">Reference proteome</keyword>
<feature type="region of interest" description="Disordered" evidence="1">
    <location>
        <begin position="1"/>
        <end position="21"/>
    </location>
</feature>
<gene>
    <name evidence="2" type="ORF">FUA48_14680</name>
</gene>
<dbReference type="RefSeq" id="WP_147584223.1">
    <property type="nucleotide sequence ID" value="NZ_CP042831.1"/>
</dbReference>
<sequence>MLLSDKADTFTVPSGSGSGLGGAFTSTGSSTSSSFAGNGDIPVAFCSVTTGAGGVVLVVCIDEFAGVLCCVPFTGAVVPL</sequence>
<proteinExistence type="predicted"/>
<dbReference type="KEGG" id="fak:FUA48_14680"/>
<evidence type="ECO:0000313" key="3">
    <source>
        <dbReference type="Proteomes" id="UP000321222"/>
    </source>
</evidence>
<name>A0A5B9G180_9FLAO</name>